<accession>A0A2W2E4W4</accession>
<evidence type="ECO:0000313" key="8">
    <source>
        <dbReference type="Proteomes" id="UP000248924"/>
    </source>
</evidence>
<dbReference type="OrthoDB" id="9781621at2"/>
<reference evidence="7 8" key="1">
    <citation type="submission" date="2018-01" db="EMBL/GenBank/DDBJ databases">
        <title>Draft genome sequence of Jishengella sp. NA12.</title>
        <authorList>
            <person name="Sahin N."/>
            <person name="Ay H."/>
            <person name="Saygin H."/>
        </authorList>
    </citation>
    <scope>NUCLEOTIDE SEQUENCE [LARGE SCALE GENOMIC DNA]</scope>
    <source>
        <strain evidence="7 8">NA12</strain>
    </source>
</reference>
<dbReference type="PRINTS" id="PR00368">
    <property type="entry name" value="FADPNR"/>
</dbReference>
<evidence type="ECO:0000259" key="6">
    <source>
        <dbReference type="Pfam" id="PF07992"/>
    </source>
</evidence>
<dbReference type="InterPro" id="IPR023753">
    <property type="entry name" value="FAD/NAD-binding_dom"/>
</dbReference>
<comment type="similarity">
    <text evidence="1">Belongs to the NADH dehydrogenase family.</text>
</comment>
<comment type="caution">
    <text evidence="7">The sequence shown here is derived from an EMBL/GenBank/DDBJ whole genome shotgun (WGS) entry which is preliminary data.</text>
</comment>
<evidence type="ECO:0000313" key="7">
    <source>
        <dbReference type="EMBL" id="PZG17341.1"/>
    </source>
</evidence>
<dbReference type="Proteomes" id="UP000248924">
    <property type="component" value="Unassembled WGS sequence"/>
</dbReference>
<dbReference type="InterPro" id="IPR036188">
    <property type="entry name" value="FAD/NAD-bd_sf"/>
</dbReference>
<evidence type="ECO:0000256" key="2">
    <source>
        <dbReference type="ARBA" id="ARBA00022630"/>
    </source>
</evidence>
<evidence type="ECO:0000256" key="4">
    <source>
        <dbReference type="ARBA" id="ARBA00023002"/>
    </source>
</evidence>
<gene>
    <name evidence="7" type="ORF">C1I95_15790</name>
</gene>
<dbReference type="RefSeq" id="WP_111214595.1">
    <property type="nucleotide sequence ID" value="NZ_POTY01000089.1"/>
</dbReference>
<keyword evidence="5" id="KW-0520">NAD</keyword>
<keyword evidence="3" id="KW-0274">FAD</keyword>
<evidence type="ECO:0000256" key="3">
    <source>
        <dbReference type="ARBA" id="ARBA00022827"/>
    </source>
</evidence>
<dbReference type="PRINTS" id="PR00411">
    <property type="entry name" value="PNDRDTASEI"/>
</dbReference>
<feature type="domain" description="FAD/NAD(P)-binding" evidence="6">
    <location>
        <begin position="5"/>
        <end position="326"/>
    </location>
</feature>
<dbReference type="SUPFAM" id="SSF51905">
    <property type="entry name" value="FAD/NAD(P)-binding domain"/>
    <property type="match status" value="1"/>
</dbReference>
<keyword evidence="4" id="KW-0560">Oxidoreductase</keyword>
<dbReference type="AlphaFoldDB" id="A0A2W2E4W4"/>
<sequence length="433" mass="46996">MTKPRVVIVGAGFAGYHAAKTLSRLARDRAEIVLLNSTDYFLYLPLLPEVAAGVVEPGRIAVPLTGTLDGVRVVIGEADHVDLQNRWVGFTQPEGDRNRLAYDRLILAVGSVNKLLPIPGVTEYAHGFRGLPEALFLHDKVIRQIELAEQAEDPAEQQARATFVVVGAGYTGTEVAAHGQLFTDELAAQRPRLKIRPKWMLLDVAPRVLPELDQRMSRTADRVLRRRGVDVRMGTSVAVATEDGVKLTDGEYVPTCSLIWCVGVRPDPFVAELGLRTEKGRLVVDEYLNVPGFPEVYACGDAAAVPDLTRPGEICTMTAQHAQRQGKLAAHNVAASYGQGRRRPYKHHDLGWVVDLGGKQAAANPLKVPLSGLPAKAVTRGYHLLAMPGNRTRVSADWLIDAAQPRSAAQLGLVPANAVPLESASPEMPTRVR</sequence>
<proteinExistence type="inferred from homology"/>
<keyword evidence="2" id="KW-0285">Flavoprotein</keyword>
<name>A0A2W2E4W4_9ACTN</name>
<dbReference type="EMBL" id="POTY01000089">
    <property type="protein sequence ID" value="PZG17341.1"/>
    <property type="molecule type" value="Genomic_DNA"/>
</dbReference>
<dbReference type="PANTHER" id="PTHR43706">
    <property type="entry name" value="NADH DEHYDROGENASE"/>
    <property type="match status" value="1"/>
</dbReference>
<dbReference type="Gene3D" id="3.50.50.100">
    <property type="match status" value="1"/>
</dbReference>
<dbReference type="GO" id="GO:0003954">
    <property type="term" value="F:NADH dehydrogenase activity"/>
    <property type="evidence" value="ECO:0007669"/>
    <property type="project" value="InterPro"/>
</dbReference>
<organism evidence="7 8">
    <name type="scientific">Micromonospora craterilacus</name>
    <dbReference type="NCBI Taxonomy" id="1655439"/>
    <lineage>
        <taxon>Bacteria</taxon>
        <taxon>Bacillati</taxon>
        <taxon>Actinomycetota</taxon>
        <taxon>Actinomycetes</taxon>
        <taxon>Micromonosporales</taxon>
        <taxon>Micromonosporaceae</taxon>
        <taxon>Micromonospora</taxon>
    </lineage>
</organism>
<keyword evidence="8" id="KW-1185">Reference proteome</keyword>
<dbReference type="Pfam" id="PF07992">
    <property type="entry name" value="Pyr_redox_2"/>
    <property type="match status" value="1"/>
</dbReference>
<dbReference type="InterPro" id="IPR045024">
    <property type="entry name" value="NDH-2"/>
</dbReference>
<evidence type="ECO:0000256" key="5">
    <source>
        <dbReference type="ARBA" id="ARBA00023027"/>
    </source>
</evidence>
<protein>
    <submittedName>
        <fullName evidence="7">FAD-dependent oxidoreductase</fullName>
    </submittedName>
</protein>
<evidence type="ECO:0000256" key="1">
    <source>
        <dbReference type="ARBA" id="ARBA00005272"/>
    </source>
</evidence>
<dbReference type="PANTHER" id="PTHR43706:SF45">
    <property type="entry name" value="NADH DEHYDROGENASE-LIKE PROTEIN RV1812C"/>
    <property type="match status" value="1"/>
</dbReference>